<dbReference type="PANTHER" id="PTHR15192">
    <property type="entry name" value="PROTEIN CBG05349"/>
    <property type="match status" value="1"/>
</dbReference>
<feature type="compositionally biased region" description="Low complexity" evidence="1">
    <location>
        <begin position="877"/>
        <end position="887"/>
    </location>
</feature>
<name>A0A9P6U3G6_9FUNG</name>
<dbReference type="InterPro" id="IPR029731">
    <property type="entry name" value="OSGIN1/2"/>
</dbReference>
<feature type="compositionally biased region" description="Low complexity" evidence="1">
    <location>
        <begin position="946"/>
        <end position="955"/>
    </location>
</feature>
<dbReference type="AlphaFoldDB" id="A0A9P6U3G6"/>
<feature type="non-terminal residue" evidence="2">
    <location>
        <position position="1130"/>
    </location>
</feature>
<dbReference type="OrthoDB" id="412005at2759"/>
<gene>
    <name evidence="2" type="primary">OSGIN2</name>
    <name evidence="2" type="ORF">DFQ27_004868</name>
</gene>
<organism evidence="2 3">
    <name type="scientific">Actinomortierella ambigua</name>
    <dbReference type="NCBI Taxonomy" id="1343610"/>
    <lineage>
        <taxon>Eukaryota</taxon>
        <taxon>Fungi</taxon>
        <taxon>Fungi incertae sedis</taxon>
        <taxon>Mucoromycota</taxon>
        <taxon>Mortierellomycotina</taxon>
        <taxon>Mortierellomycetes</taxon>
        <taxon>Mortierellales</taxon>
        <taxon>Mortierellaceae</taxon>
        <taxon>Actinomortierella</taxon>
    </lineage>
</organism>
<protein>
    <submittedName>
        <fullName evidence="2">Oxidative stress-induced growth inhibitor 2</fullName>
    </submittedName>
</protein>
<evidence type="ECO:0000256" key="1">
    <source>
        <dbReference type="SAM" id="MobiDB-lite"/>
    </source>
</evidence>
<feature type="compositionally biased region" description="Basic and acidic residues" evidence="1">
    <location>
        <begin position="842"/>
        <end position="851"/>
    </location>
</feature>
<feature type="region of interest" description="Disordered" evidence="1">
    <location>
        <begin position="943"/>
        <end position="962"/>
    </location>
</feature>
<feature type="region of interest" description="Disordered" evidence="1">
    <location>
        <begin position="813"/>
        <end position="887"/>
    </location>
</feature>
<accession>A0A9P6U3G6</accession>
<proteinExistence type="predicted"/>
<comment type="caution">
    <text evidence="2">The sequence shown here is derived from an EMBL/GenBank/DDBJ whole genome shotgun (WGS) entry which is preliminary data.</text>
</comment>
<feature type="compositionally biased region" description="Polar residues" evidence="1">
    <location>
        <begin position="988"/>
        <end position="997"/>
    </location>
</feature>
<dbReference type="PANTHER" id="PTHR15192:SF8">
    <property type="entry name" value="FAD_NAD(P)-BINDING DOMAIN-CONTAINING PROTEIN"/>
    <property type="match status" value="1"/>
</dbReference>
<keyword evidence="3" id="KW-1185">Reference proteome</keyword>
<feature type="region of interest" description="Disordered" evidence="1">
    <location>
        <begin position="970"/>
        <end position="1002"/>
    </location>
</feature>
<evidence type="ECO:0000313" key="3">
    <source>
        <dbReference type="Proteomes" id="UP000807716"/>
    </source>
</evidence>
<feature type="compositionally biased region" description="Acidic residues" evidence="1">
    <location>
        <begin position="643"/>
        <end position="655"/>
    </location>
</feature>
<dbReference type="EMBL" id="JAAAJB010000340">
    <property type="protein sequence ID" value="KAG0258004.1"/>
    <property type="molecule type" value="Genomic_DNA"/>
</dbReference>
<reference evidence="2" key="1">
    <citation type="journal article" date="2020" name="Fungal Divers.">
        <title>Resolving the Mortierellaceae phylogeny through synthesis of multi-gene phylogenetics and phylogenomics.</title>
        <authorList>
            <person name="Vandepol N."/>
            <person name="Liber J."/>
            <person name="Desiro A."/>
            <person name="Na H."/>
            <person name="Kennedy M."/>
            <person name="Barry K."/>
            <person name="Grigoriev I.V."/>
            <person name="Miller A.N."/>
            <person name="O'Donnell K."/>
            <person name="Stajich J.E."/>
            <person name="Bonito G."/>
        </authorList>
    </citation>
    <scope>NUCLEOTIDE SEQUENCE</scope>
    <source>
        <strain evidence="2">BC1065</strain>
    </source>
</reference>
<feature type="region of interest" description="Disordered" evidence="1">
    <location>
        <begin position="640"/>
        <end position="661"/>
    </location>
</feature>
<sequence length="1130" mass="121995">MIMSLLLSGYEPYFHSPAAPTPHPDPILQRALAPSDIAGAHPRSLLDQNLPALAAHIYHQLAEAGRDANPVGAMFDSLAHPNIDTQRGEHPSYLAWTTPQAAVQSKQSKRSARRDHIVLGRGDIGGIWADMDHDHTQTLSYSESMELPVYSFADFLAEHPGEYDATLERPVRATVSAYYKEYAEKTGISEHIWTNSTVSDVFHLKDLENHCCCYLDPSLTPQEQDDCASDDADHWPNSSGPSAQVPCQKCSPFRYAILGYRQRIFAVDETAIEGAINRQKSKQRRRQYFLLRCKTLALATGTFDQPRKLPLNIIRPKPTISTIPDVPNLPLAVQPAKALSALPPVTPMFYDTRSIDEWITETTLIPRSSDQDSSETMLPIVVVGTGLSAADAILLIRERDPCRPIIHLYRYATASEPSPLKRCHKEVYPEYASIWTLMKKCATKSRRTGTTSASVIAPAPGSYYRSCCEHSNAKSKEPCDCQKVVVEPSLGTASERPLPPSCLACMYNGLADATLSGWDPSSGQVEIILNSGLRVQHRVAAIGVFIGKQVNLSFLKGSLALDYLQAPPDSSLLSIPTSAPYRNVVPKQRASSLQQQQFGHHDFLDSRVQESQQLLKQGFLDLAADIPTPPRTPPFLPIAGEDMSNESDVADDDDSLEPKEDLTGLKPLVTDMWSLRLVVAPRVARAFRPSLAQRVSTPRLTPTSLSTPSSPTLPAVFPHNVPEADSPHMSPTDHSDTPALLMKDTAPEGDGLLQLSPLPSPVKEEASAADDGGENRYPFSTPVSSAWGTMTCSIQRASRVLRQSLSYGVPHSPVVVGSSTNQLGQSCRSPSTHHSTSDLQDYGDRPDHDRGGAATQHHHCRPAGKDRDFGTERRTAQQQQQQSRIDLPSSSSYLSCFSMPCSPVLSCVDRLSSGLGSSNISSGEQQQQRRQSWLLPIPSFLSIGRSSSSSSSSSSVAATYSSTMPSVPTSAIATVDSTPKADDASRGSGPTQGQGSYIQKEDAESYTKEVILDEQEDMSLVVVATATAAAAADVTATAAASDEWVGSQCCNVSTVGHDCGPATGSGCADGLLPSLLRPSTKAVVQPPPTSPLPPPPPPLMDQSIYAVGAVTGSKFVRFILGHCVAAVSDM</sequence>
<feature type="compositionally biased region" description="Basic and acidic residues" evidence="1">
    <location>
        <begin position="863"/>
        <end position="875"/>
    </location>
</feature>
<feature type="compositionally biased region" description="Low complexity" evidence="1">
    <location>
        <begin position="696"/>
        <end position="714"/>
    </location>
</feature>
<feature type="region of interest" description="Disordered" evidence="1">
    <location>
        <begin position="695"/>
        <end position="782"/>
    </location>
</feature>
<evidence type="ECO:0000313" key="2">
    <source>
        <dbReference type="EMBL" id="KAG0258004.1"/>
    </source>
</evidence>
<dbReference type="Proteomes" id="UP000807716">
    <property type="component" value="Unassembled WGS sequence"/>
</dbReference>
<feature type="compositionally biased region" description="Polar residues" evidence="1">
    <location>
        <begin position="820"/>
        <end position="839"/>
    </location>
</feature>